<reference evidence="1 2" key="1">
    <citation type="submission" date="2024-03" db="EMBL/GenBank/DDBJ databases">
        <authorList>
            <person name="Martinez-Hernandez J."/>
        </authorList>
    </citation>
    <scope>NUCLEOTIDE SEQUENCE [LARGE SCALE GENOMIC DNA]</scope>
</reference>
<gene>
    <name evidence="1" type="ORF">LLUT_LOCUS415</name>
</gene>
<sequence>MPELLLSSLFTVDLENIFNAKTLVNQRLYMHHGMEVRLGLSKGPICPSFI</sequence>
<dbReference type="Proteomes" id="UP001497480">
    <property type="component" value="Unassembled WGS sequence"/>
</dbReference>
<evidence type="ECO:0000313" key="2">
    <source>
        <dbReference type="Proteomes" id="UP001497480"/>
    </source>
</evidence>
<keyword evidence="2" id="KW-1185">Reference proteome</keyword>
<organism evidence="1 2">
    <name type="scientific">Lupinus luteus</name>
    <name type="common">European yellow lupine</name>
    <dbReference type="NCBI Taxonomy" id="3873"/>
    <lineage>
        <taxon>Eukaryota</taxon>
        <taxon>Viridiplantae</taxon>
        <taxon>Streptophyta</taxon>
        <taxon>Embryophyta</taxon>
        <taxon>Tracheophyta</taxon>
        <taxon>Spermatophyta</taxon>
        <taxon>Magnoliopsida</taxon>
        <taxon>eudicotyledons</taxon>
        <taxon>Gunneridae</taxon>
        <taxon>Pentapetalae</taxon>
        <taxon>rosids</taxon>
        <taxon>fabids</taxon>
        <taxon>Fabales</taxon>
        <taxon>Fabaceae</taxon>
        <taxon>Papilionoideae</taxon>
        <taxon>50 kb inversion clade</taxon>
        <taxon>genistoids sensu lato</taxon>
        <taxon>core genistoids</taxon>
        <taxon>Genisteae</taxon>
        <taxon>Lupinus</taxon>
    </lineage>
</organism>
<dbReference type="EMBL" id="CAXHTB010000001">
    <property type="protein sequence ID" value="CAL0299355.1"/>
    <property type="molecule type" value="Genomic_DNA"/>
</dbReference>
<dbReference type="AlphaFoldDB" id="A0AAV1VQS7"/>
<accession>A0AAV1VQS7</accession>
<protein>
    <submittedName>
        <fullName evidence="1">Uncharacterized protein</fullName>
    </submittedName>
</protein>
<evidence type="ECO:0000313" key="1">
    <source>
        <dbReference type="EMBL" id="CAL0299355.1"/>
    </source>
</evidence>
<proteinExistence type="predicted"/>
<name>A0AAV1VQS7_LUPLU</name>
<comment type="caution">
    <text evidence="1">The sequence shown here is derived from an EMBL/GenBank/DDBJ whole genome shotgun (WGS) entry which is preliminary data.</text>
</comment>